<accession>T2GB08</accession>
<dbReference type="Gene3D" id="1.10.443.10">
    <property type="entry name" value="Intergrase catalytic core"/>
    <property type="match status" value="1"/>
</dbReference>
<dbReference type="AlphaFoldDB" id="T2GB08"/>
<dbReference type="PATRIC" id="fig|1121448.10.peg.1952"/>
<dbReference type="EMBL" id="CP006585">
    <property type="protein sequence ID" value="AGW13770.1"/>
    <property type="molecule type" value="Genomic_DNA"/>
</dbReference>
<dbReference type="InterPro" id="IPR050090">
    <property type="entry name" value="Tyrosine_recombinase_XerCD"/>
</dbReference>
<sequence>MPIYQTKKGVWFVQYYLPGQKSPEKEYTGVGEAGRTRAKVRDAEIRLLKAKGALKPQRRGRMHLDELAQLYLDHAKSQGKSERWRKELGQLLNGVVLPRLATRPVDDLAYADVLALVNAAWPGRSPATINRYLSYLQAIFRFGIMQELTGKSPLAHWKKAREDRRPLQLTLEDLARIKEHAPEHLAWALEVMWELGARPGESELLALRWEHVDFVGLTIHVPGTKTEGADRVMPITEDFRARLLVMRQRSRCTHVIEYQGKPVKKFRRSLTSTVERAGIPYPVRMYDIRHLFASVMIKEGADVALVSKLLGHSTVQTTLKHYRHLLHGELAQAIAKKPALPGPKQKAVIHRVK</sequence>
<dbReference type="KEGG" id="dgg:DGI_1996"/>
<dbReference type="eggNOG" id="COG0582">
    <property type="taxonomic scope" value="Bacteria"/>
</dbReference>
<dbReference type="InterPro" id="IPR011010">
    <property type="entry name" value="DNA_brk_join_enz"/>
</dbReference>
<dbReference type="InterPro" id="IPR010998">
    <property type="entry name" value="Integrase_recombinase_N"/>
</dbReference>
<reference evidence="9" key="2">
    <citation type="submission" date="2013-07" db="EMBL/GenBank/DDBJ databases">
        <authorList>
            <person name="Morais-Silva F.O."/>
            <person name="Rezende A.M."/>
            <person name="Pimentel C."/>
            <person name="Resende D.M."/>
            <person name="Santos C.I."/>
            <person name="Clemente C."/>
            <person name="de Oliveira L.M."/>
            <person name="da Silva S.M."/>
            <person name="Costa D.A."/>
            <person name="Varela-Raposo A."/>
            <person name="Horacio E.C.A."/>
            <person name="Matos M."/>
            <person name="Flores O."/>
            <person name="Ruiz J.C."/>
            <person name="Rodrigues-Pousada C."/>
        </authorList>
    </citation>
    <scope>NUCLEOTIDE SEQUENCE [LARGE SCALE GENOMIC DNA]</scope>
    <source>
        <strain evidence="9">ATCC 19364 / DSM 1382 / NCIMB 9332 / VKM B-1759</strain>
    </source>
</reference>
<evidence type="ECO:0000256" key="4">
    <source>
        <dbReference type="ARBA" id="ARBA00023172"/>
    </source>
</evidence>
<evidence type="ECO:0000313" key="8">
    <source>
        <dbReference type="EMBL" id="AGW13770.1"/>
    </source>
</evidence>
<dbReference type="InterPro" id="IPR053876">
    <property type="entry name" value="Phage_int_M"/>
</dbReference>
<organism evidence="8 9">
    <name type="scientific">Megalodesulfovibrio gigas (strain ATCC 19364 / DSM 1382 / NCIMB 9332 / VKM B-1759)</name>
    <name type="common">Desulfovibrio gigas</name>
    <dbReference type="NCBI Taxonomy" id="1121448"/>
    <lineage>
        <taxon>Bacteria</taxon>
        <taxon>Pseudomonadati</taxon>
        <taxon>Thermodesulfobacteriota</taxon>
        <taxon>Desulfovibrionia</taxon>
        <taxon>Desulfovibrionales</taxon>
        <taxon>Desulfovibrionaceae</taxon>
        <taxon>Megalodesulfovibrio</taxon>
    </lineage>
</organism>
<reference evidence="8 9" key="1">
    <citation type="journal article" date="2013" name="J. Bacteriol.">
        <title>Roles of HynAB and Ech, the only two hydrogenases found in the model sulfate reducer Desulfovibrio gigas.</title>
        <authorList>
            <person name="Morais-Silva F.O."/>
            <person name="Santos C.I."/>
            <person name="Rodrigues R."/>
            <person name="Pereira I.A."/>
            <person name="Rodrigues-Pousada C."/>
        </authorList>
    </citation>
    <scope>NUCLEOTIDE SEQUENCE [LARGE SCALE GENOMIC DNA]</scope>
    <source>
        <strain evidence="9">ATCC 19364 / DSM 1382 / NCIMB 9332 / VKM B-1759</strain>
    </source>
</reference>
<evidence type="ECO:0000313" key="9">
    <source>
        <dbReference type="Proteomes" id="UP000016587"/>
    </source>
</evidence>
<feature type="domain" description="Core-binding (CB)" evidence="7">
    <location>
        <begin position="62"/>
        <end position="144"/>
    </location>
</feature>
<protein>
    <submittedName>
        <fullName evidence="8">Putative phage integrase family protein</fullName>
    </submittedName>
</protein>
<dbReference type="InterPro" id="IPR013762">
    <property type="entry name" value="Integrase-like_cat_sf"/>
</dbReference>
<dbReference type="Pfam" id="PF22022">
    <property type="entry name" value="Phage_int_M"/>
    <property type="match status" value="1"/>
</dbReference>
<keyword evidence="2" id="KW-0229">DNA integration</keyword>
<dbReference type="RefSeq" id="WP_021760667.1">
    <property type="nucleotide sequence ID" value="NC_022444.1"/>
</dbReference>
<feature type="domain" description="Tyr recombinase" evidence="6">
    <location>
        <begin position="164"/>
        <end position="335"/>
    </location>
</feature>
<dbReference type="Proteomes" id="UP000016587">
    <property type="component" value="Chromosome"/>
</dbReference>
<evidence type="ECO:0000256" key="3">
    <source>
        <dbReference type="ARBA" id="ARBA00023125"/>
    </source>
</evidence>
<evidence type="ECO:0000256" key="5">
    <source>
        <dbReference type="PROSITE-ProRule" id="PRU01248"/>
    </source>
</evidence>
<dbReference type="PROSITE" id="PS51900">
    <property type="entry name" value="CB"/>
    <property type="match status" value="1"/>
</dbReference>
<dbReference type="GO" id="GO:0003677">
    <property type="term" value="F:DNA binding"/>
    <property type="evidence" value="ECO:0007669"/>
    <property type="project" value="UniProtKB-UniRule"/>
</dbReference>
<dbReference type="GO" id="GO:0006310">
    <property type="term" value="P:DNA recombination"/>
    <property type="evidence" value="ECO:0007669"/>
    <property type="project" value="UniProtKB-KW"/>
</dbReference>
<dbReference type="PANTHER" id="PTHR30349:SF64">
    <property type="entry name" value="PROPHAGE INTEGRASE INTD-RELATED"/>
    <property type="match status" value="1"/>
</dbReference>
<evidence type="ECO:0000256" key="1">
    <source>
        <dbReference type="ARBA" id="ARBA00008857"/>
    </source>
</evidence>
<dbReference type="HOGENOM" id="CLU_027562_17_7_7"/>
<dbReference type="PROSITE" id="PS51898">
    <property type="entry name" value="TYR_RECOMBINASE"/>
    <property type="match status" value="1"/>
</dbReference>
<dbReference type="GO" id="GO:0015074">
    <property type="term" value="P:DNA integration"/>
    <property type="evidence" value="ECO:0007669"/>
    <property type="project" value="UniProtKB-KW"/>
</dbReference>
<dbReference type="InterPro" id="IPR002104">
    <property type="entry name" value="Integrase_catalytic"/>
</dbReference>
<dbReference type="STRING" id="1121448.DGI_1996"/>
<evidence type="ECO:0000259" key="6">
    <source>
        <dbReference type="PROSITE" id="PS51898"/>
    </source>
</evidence>
<dbReference type="SUPFAM" id="SSF56349">
    <property type="entry name" value="DNA breaking-rejoining enzymes"/>
    <property type="match status" value="1"/>
</dbReference>
<keyword evidence="4" id="KW-0233">DNA recombination</keyword>
<dbReference type="Pfam" id="PF00589">
    <property type="entry name" value="Phage_integrase"/>
    <property type="match status" value="1"/>
</dbReference>
<keyword evidence="3 5" id="KW-0238">DNA-binding</keyword>
<dbReference type="PANTHER" id="PTHR30349">
    <property type="entry name" value="PHAGE INTEGRASE-RELATED"/>
    <property type="match status" value="1"/>
</dbReference>
<dbReference type="CDD" id="cd00796">
    <property type="entry name" value="INT_Rci_Hp1_C"/>
    <property type="match status" value="1"/>
</dbReference>
<comment type="similarity">
    <text evidence="1">Belongs to the 'phage' integrase family.</text>
</comment>
<name>T2GB08_MEGG1</name>
<keyword evidence="9" id="KW-1185">Reference proteome</keyword>
<gene>
    <name evidence="8" type="ORF">DGI_1996</name>
</gene>
<proteinExistence type="inferred from homology"/>
<dbReference type="OrthoDB" id="5418320at2"/>
<evidence type="ECO:0000256" key="2">
    <source>
        <dbReference type="ARBA" id="ARBA00022908"/>
    </source>
</evidence>
<evidence type="ECO:0000259" key="7">
    <source>
        <dbReference type="PROSITE" id="PS51900"/>
    </source>
</evidence>
<dbReference type="Gene3D" id="1.10.150.130">
    <property type="match status" value="1"/>
</dbReference>
<dbReference type="InterPro" id="IPR044068">
    <property type="entry name" value="CB"/>
</dbReference>